<keyword evidence="5" id="KW-0539">Nucleus</keyword>
<keyword evidence="2" id="KW-0479">Metal-binding</keyword>
<feature type="compositionally biased region" description="Basic and acidic residues" evidence="6">
    <location>
        <begin position="277"/>
        <end position="290"/>
    </location>
</feature>
<evidence type="ECO:0000313" key="11">
    <source>
        <dbReference type="WormBase" id="SRAE_2000144400"/>
    </source>
</evidence>
<dbReference type="eggNOG" id="KOG2673">
    <property type="taxonomic scope" value="Eukaryota"/>
</dbReference>
<feature type="region of interest" description="Disordered" evidence="6">
    <location>
        <begin position="277"/>
        <end position="300"/>
    </location>
</feature>
<dbReference type="AlphaFoldDB" id="A0A090LF73"/>
<evidence type="ECO:0000256" key="1">
    <source>
        <dbReference type="ARBA" id="ARBA00004123"/>
    </source>
</evidence>
<evidence type="ECO:0000256" key="5">
    <source>
        <dbReference type="ARBA" id="ARBA00023242"/>
    </source>
</evidence>
<dbReference type="GO" id="GO:0008270">
    <property type="term" value="F:zinc ion binding"/>
    <property type="evidence" value="ECO:0007669"/>
    <property type="project" value="UniProtKB-KW"/>
</dbReference>
<evidence type="ECO:0000256" key="4">
    <source>
        <dbReference type="ARBA" id="ARBA00022833"/>
    </source>
</evidence>
<dbReference type="WBParaSite" id="SRAE_2000144400.1">
    <property type="protein sequence ID" value="SRAE_2000144400.1"/>
    <property type="gene ID" value="WBGene00261649"/>
</dbReference>
<reference evidence="8 9" key="1">
    <citation type="submission" date="2014-09" db="EMBL/GenBank/DDBJ databases">
        <authorList>
            <person name="Martin A.A."/>
        </authorList>
    </citation>
    <scope>NUCLEOTIDE SEQUENCE</scope>
    <source>
        <strain evidence="9">ED321</strain>
        <strain evidence="8">ED321 Heterogonic</strain>
    </source>
</reference>
<dbReference type="GO" id="GO:0003723">
    <property type="term" value="F:RNA binding"/>
    <property type="evidence" value="ECO:0007669"/>
    <property type="project" value="TreeGrafter"/>
</dbReference>
<dbReference type="InterPro" id="IPR006568">
    <property type="entry name" value="PSP_pro-rich"/>
</dbReference>
<keyword evidence="4" id="KW-0862">Zinc</keyword>
<dbReference type="RefSeq" id="XP_024505978.1">
    <property type="nucleotide sequence ID" value="XM_024652398.1"/>
</dbReference>
<sequence length="369" mass="42500">MVTDDSSGTTNNSNLLDKHTEYTIEDDFLDDDFFVDDSNRTFDEGDNDVKPVNVYTSTGTLIPKKNGRSAPICFNCDGEHVLAKCPFPKDDKKIKAALTLSRNKRNNTSNRYHDEINESKYIPGEISSKLRDALDIDKNELPPWIHRMRVKGLVQGYPPELLLDALENDEETLDFHAGNDDEECPVPSKKRKVNNKDSEDLTLPPKINPNKIFDFPGYNKYIPNSFSISGPSYRVPHFGDFMYNLEEMIYDNFCQHHRINDYELAYRHKRRREKNLVKIENKEKEGHKSSESSSIDEYDNSFQDDTINRSVIEENSGTIIVNSQEHFKTTTDDKPSLKSFTVGIQPFEAREEAIERGFLKKIRSLIKKA</sequence>
<feature type="domain" description="PSP proline-rich" evidence="7">
    <location>
        <begin position="118"/>
        <end position="173"/>
    </location>
</feature>
<dbReference type="EMBL" id="LN609529">
    <property type="protein sequence ID" value="CEF66778.1"/>
    <property type="molecule type" value="Genomic_DNA"/>
</dbReference>
<evidence type="ECO:0000313" key="10">
    <source>
        <dbReference type="WBParaSite" id="SRAE_2000144400.1"/>
    </source>
</evidence>
<evidence type="ECO:0000256" key="3">
    <source>
        <dbReference type="ARBA" id="ARBA00022771"/>
    </source>
</evidence>
<protein>
    <submittedName>
        <fullName evidence="8 10">PSP, proline-rich domain-containing protein</fullName>
    </submittedName>
</protein>
<dbReference type="CTD" id="36379143"/>
<evidence type="ECO:0000256" key="2">
    <source>
        <dbReference type="ARBA" id="ARBA00022723"/>
    </source>
</evidence>
<comment type="subcellular location">
    <subcellularLocation>
        <location evidence="1">Nucleus</location>
    </subcellularLocation>
</comment>
<dbReference type="OrthoDB" id="8026949at2759"/>
<keyword evidence="3" id="KW-0863">Zinc-finger</keyword>
<dbReference type="PANTHER" id="PTHR13316">
    <property type="entry name" value="ZINC FINGER, CCHC DOMAIN CONTAINING 8"/>
    <property type="match status" value="1"/>
</dbReference>
<dbReference type="GO" id="GO:0071013">
    <property type="term" value="C:catalytic step 2 spliceosome"/>
    <property type="evidence" value="ECO:0007669"/>
    <property type="project" value="TreeGrafter"/>
</dbReference>
<evidence type="ECO:0000313" key="9">
    <source>
        <dbReference type="Proteomes" id="UP000035682"/>
    </source>
</evidence>
<keyword evidence="9" id="KW-1185">Reference proteome</keyword>
<dbReference type="Proteomes" id="UP000035682">
    <property type="component" value="Unplaced"/>
</dbReference>
<dbReference type="SMART" id="SM00581">
    <property type="entry name" value="PSP"/>
    <property type="match status" value="1"/>
</dbReference>
<dbReference type="PANTHER" id="PTHR13316:SF0">
    <property type="entry name" value="ZINC FINGER CCHC DOMAIN-CONTAINING PROTEIN 8"/>
    <property type="match status" value="1"/>
</dbReference>
<feature type="region of interest" description="Disordered" evidence="6">
    <location>
        <begin position="176"/>
        <end position="205"/>
    </location>
</feature>
<evidence type="ECO:0000256" key="6">
    <source>
        <dbReference type="SAM" id="MobiDB-lite"/>
    </source>
</evidence>
<proteinExistence type="predicted"/>
<accession>A0A090LF73</accession>
<evidence type="ECO:0000313" key="8">
    <source>
        <dbReference type="EMBL" id="CEF66778.1"/>
    </source>
</evidence>
<name>A0A090LF73_STRRB</name>
<dbReference type="GeneID" id="36379143"/>
<reference evidence="10" key="2">
    <citation type="submission" date="2020-12" db="UniProtKB">
        <authorList>
            <consortium name="WormBaseParasite"/>
        </authorList>
    </citation>
    <scope>IDENTIFICATION</scope>
</reference>
<dbReference type="InterPro" id="IPR052115">
    <property type="entry name" value="NEXT_complex_subunit_ZCCHC8"/>
</dbReference>
<dbReference type="Pfam" id="PF04046">
    <property type="entry name" value="PSP"/>
    <property type="match status" value="1"/>
</dbReference>
<dbReference type="WormBase" id="SRAE_2000144400">
    <property type="protein sequence ID" value="SRP11811"/>
    <property type="gene ID" value="WBGene00261649"/>
</dbReference>
<evidence type="ECO:0000259" key="7">
    <source>
        <dbReference type="SMART" id="SM00581"/>
    </source>
</evidence>
<gene>
    <name evidence="8 10 11" type="ORF">SRAE_2000144400</name>
</gene>
<dbReference type="OMA" id="DKVIAYP"/>
<organism evidence="8">
    <name type="scientific">Strongyloides ratti</name>
    <name type="common">Parasitic roundworm</name>
    <dbReference type="NCBI Taxonomy" id="34506"/>
    <lineage>
        <taxon>Eukaryota</taxon>
        <taxon>Metazoa</taxon>
        <taxon>Ecdysozoa</taxon>
        <taxon>Nematoda</taxon>
        <taxon>Chromadorea</taxon>
        <taxon>Rhabditida</taxon>
        <taxon>Tylenchina</taxon>
        <taxon>Panagrolaimomorpha</taxon>
        <taxon>Strongyloidoidea</taxon>
        <taxon>Strongyloididae</taxon>
        <taxon>Strongyloides</taxon>
    </lineage>
</organism>
<dbReference type="STRING" id="34506.A0A090LF73"/>